<evidence type="ECO:0000313" key="2">
    <source>
        <dbReference type="EMBL" id="KYK63533.1"/>
    </source>
</evidence>
<reference evidence="3" key="1">
    <citation type="submission" date="2016-03" db="EMBL/GenBank/DDBJ databases">
        <authorList>
            <person name="Sibley D."/>
            <person name="Venepally P."/>
            <person name="Karamycheva S."/>
            <person name="Hadjithomas M."/>
            <person name="Khan A."/>
            <person name="Brunk B."/>
            <person name="Roos D."/>
            <person name="Caler E."/>
            <person name="Lorenzi H."/>
        </authorList>
    </citation>
    <scope>NUCLEOTIDE SEQUENCE [LARGE SCALE GENOMIC DNA]</scope>
    <source>
        <strain evidence="3">TgCatPRC2</strain>
    </source>
</reference>
<dbReference type="VEuPathDB" id="ToxoDB:TGPRC2_426810"/>
<feature type="region of interest" description="Disordered" evidence="1">
    <location>
        <begin position="64"/>
        <end position="86"/>
    </location>
</feature>
<evidence type="ECO:0000313" key="3">
    <source>
        <dbReference type="Proteomes" id="UP000075225"/>
    </source>
</evidence>
<evidence type="ECO:0000256" key="1">
    <source>
        <dbReference type="SAM" id="MobiDB-lite"/>
    </source>
</evidence>
<dbReference type="EMBL" id="AHZP02002607">
    <property type="protein sequence ID" value="KYK63533.1"/>
    <property type="molecule type" value="Genomic_DNA"/>
</dbReference>
<gene>
    <name evidence="2" type="ORF">TGPRC2_426810</name>
</gene>
<proteinExistence type="predicted"/>
<protein>
    <submittedName>
        <fullName evidence="2">Uncharacterized protein</fullName>
    </submittedName>
</protein>
<dbReference type="AlphaFoldDB" id="A0A151H2N7"/>
<feature type="region of interest" description="Disordered" evidence="1">
    <location>
        <begin position="115"/>
        <end position="147"/>
    </location>
</feature>
<feature type="non-terminal residue" evidence="2">
    <location>
        <position position="1"/>
    </location>
</feature>
<feature type="compositionally biased region" description="Basic residues" evidence="1">
    <location>
        <begin position="65"/>
        <end position="75"/>
    </location>
</feature>
<sequence>RLVWGLELRGSLVQSSPGATCTKSATAGVPRGCGGGLSETARAAETNAAAGLAGLGVAAADTCRRRPRQRGRRRGCGLWSGTGSGSSRDVVAFAVPRFVGGISGNAFCAQSQAGARPLPAAASPGPSPSAGPRGPGRPGLPGAARWS</sequence>
<name>A0A151H2N7_TOXGO</name>
<organism evidence="2 3">
    <name type="scientific">Toxoplasma gondii TgCatPRC2</name>
    <dbReference type="NCBI Taxonomy" id="1130821"/>
    <lineage>
        <taxon>Eukaryota</taxon>
        <taxon>Sar</taxon>
        <taxon>Alveolata</taxon>
        <taxon>Apicomplexa</taxon>
        <taxon>Conoidasida</taxon>
        <taxon>Coccidia</taxon>
        <taxon>Eucoccidiorida</taxon>
        <taxon>Eimeriorina</taxon>
        <taxon>Sarcocystidae</taxon>
        <taxon>Toxoplasma</taxon>
    </lineage>
</organism>
<comment type="caution">
    <text evidence="2">The sequence shown here is derived from an EMBL/GenBank/DDBJ whole genome shotgun (WGS) entry which is preliminary data.</text>
</comment>
<dbReference type="Proteomes" id="UP000075225">
    <property type="component" value="Unassembled WGS sequence"/>
</dbReference>
<accession>A0A151H2N7</accession>
<feature type="compositionally biased region" description="Low complexity" evidence="1">
    <location>
        <begin position="115"/>
        <end position="132"/>
    </location>
</feature>